<feature type="domain" description="Multidrug resistance protein MdtA-like C-terminal permuted SH3" evidence="7">
    <location>
        <begin position="282"/>
        <end position="342"/>
    </location>
</feature>
<dbReference type="Proteomes" id="UP000219353">
    <property type="component" value="Unassembled WGS sequence"/>
</dbReference>
<dbReference type="FunFam" id="2.40.30.170:FF:000010">
    <property type="entry name" value="Efflux RND transporter periplasmic adaptor subunit"/>
    <property type="match status" value="1"/>
</dbReference>
<reference evidence="9" key="1">
    <citation type="submission" date="2017-09" db="EMBL/GenBank/DDBJ databases">
        <authorList>
            <person name="Varghese N."/>
            <person name="Submissions S."/>
        </authorList>
    </citation>
    <scope>NUCLEOTIDE SEQUENCE [LARGE SCALE GENOMIC DNA]</scope>
    <source>
        <strain evidence="9">CGMCC 1.12461</strain>
    </source>
</reference>
<protein>
    <submittedName>
        <fullName evidence="8">Membrane fusion protein, multidrug efflux system</fullName>
    </submittedName>
</protein>
<comment type="similarity">
    <text evidence="2">Belongs to the membrane fusion protein (MFP) (TC 8.A.1) family.</text>
</comment>
<evidence type="ECO:0000259" key="5">
    <source>
        <dbReference type="Pfam" id="PF25917"/>
    </source>
</evidence>
<dbReference type="PANTHER" id="PTHR30469:SF11">
    <property type="entry name" value="BLL4320 PROTEIN"/>
    <property type="match status" value="1"/>
</dbReference>
<dbReference type="InterPro" id="IPR006143">
    <property type="entry name" value="RND_pump_MFP"/>
</dbReference>
<dbReference type="SUPFAM" id="SSF111369">
    <property type="entry name" value="HlyD-like secretion proteins"/>
    <property type="match status" value="1"/>
</dbReference>
<sequence length="372" mass="40192">MYKRMFLMLIVAGLIFGGIFGYKAVGNYFMNQYFDTMPMPVATITATTVTTAQWLPFVSAVGNFAAVNSTELSTEASGIITSIQFDNASEVRKGQLLLMLDDSVDQADLTRLAAAQKLAELELDRLQTLLRDKGVSELDVRRRESEAAQAKAAVASQQARIAQKTIHAPFDGITGIRQVSLGQLVSPGDNVVSLQSLDPIYLNFSLPEQQLASISKGQQLTVSVDAWGEQQFSGEITAIAPAVRQSSRSVEVQATFANPDHKLRPGMFARVQMDTGQSKKVTLVPQTAIQFNPYGNSVFVIRDNDGKLTAHQRFVSTGQTRGDVIAITDGLSAGDKIATSGLLKLRNGAEVKISDKQQATPTANPNPEPANQ</sequence>
<feature type="region of interest" description="Disordered" evidence="4">
    <location>
        <begin position="349"/>
        <end position="372"/>
    </location>
</feature>
<dbReference type="Pfam" id="PF25917">
    <property type="entry name" value="BSH_RND"/>
    <property type="match status" value="1"/>
</dbReference>
<dbReference type="GO" id="GO:1990281">
    <property type="term" value="C:efflux pump complex"/>
    <property type="evidence" value="ECO:0007669"/>
    <property type="project" value="TreeGrafter"/>
</dbReference>
<organism evidence="8 9">
    <name type="scientific">Arsukibacterium tuosuense</name>
    <dbReference type="NCBI Taxonomy" id="1323745"/>
    <lineage>
        <taxon>Bacteria</taxon>
        <taxon>Pseudomonadati</taxon>
        <taxon>Pseudomonadota</taxon>
        <taxon>Gammaproteobacteria</taxon>
        <taxon>Chromatiales</taxon>
        <taxon>Chromatiaceae</taxon>
        <taxon>Arsukibacterium</taxon>
    </lineage>
</organism>
<feature type="domain" description="Multidrug resistance protein MdtA-like barrel-sandwich hybrid" evidence="5">
    <location>
        <begin position="71"/>
        <end position="190"/>
    </location>
</feature>
<dbReference type="Gene3D" id="2.40.420.20">
    <property type="match status" value="1"/>
</dbReference>
<dbReference type="Pfam" id="PF25967">
    <property type="entry name" value="RND-MFP_C"/>
    <property type="match status" value="1"/>
</dbReference>
<evidence type="ECO:0000256" key="1">
    <source>
        <dbReference type="ARBA" id="ARBA00004196"/>
    </source>
</evidence>
<evidence type="ECO:0000313" key="9">
    <source>
        <dbReference type="Proteomes" id="UP000219353"/>
    </source>
</evidence>
<name>A0A285IE59_9GAMM</name>
<evidence type="ECO:0000256" key="2">
    <source>
        <dbReference type="ARBA" id="ARBA00009477"/>
    </source>
</evidence>
<keyword evidence="3" id="KW-0813">Transport</keyword>
<dbReference type="EMBL" id="OBEB01000001">
    <property type="protein sequence ID" value="SNY46278.1"/>
    <property type="molecule type" value="Genomic_DNA"/>
</dbReference>
<evidence type="ECO:0000256" key="4">
    <source>
        <dbReference type="SAM" id="MobiDB-lite"/>
    </source>
</evidence>
<comment type="subcellular location">
    <subcellularLocation>
        <location evidence="1">Cell envelope</location>
    </subcellularLocation>
</comment>
<dbReference type="NCBIfam" id="TIGR01730">
    <property type="entry name" value="RND_mfp"/>
    <property type="match status" value="1"/>
</dbReference>
<dbReference type="Gene3D" id="2.40.50.100">
    <property type="match status" value="1"/>
</dbReference>
<dbReference type="InterPro" id="IPR058792">
    <property type="entry name" value="Beta-barrel_RND_2"/>
</dbReference>
<dbReference type="Gene3D" id="2.40.30.170">
    <property type="match status" value="1"/>
</dbReference>
<dbReference type="OrthoDB" id="9806939at2"/>
<keyword evidence="9" id="KW-1185">Reference proteome</keyword>
<dbReference type="AlphaFoldDB" id="A0A285IE59"/>
<dbReference type="GO" id="GO:0015562">
    <property type="term" value="F:efflux transmembrane transporter activity"/>
    <property type="evidence" value="ECO:0007669"/>
    <property type="project" value="TreeGrafter"/>
</dbReference>
<dbReference type="InterPro" id="IPR058625">
    <property type="entry name" value="MdtA-like_BSH"/>
</dbReference>
<dbReference type="PANTHER" id="PTHR30469">
    <property type="entry name" value="MULTIDRUG RESISTANCE PROTEIN MDTA"/>
    <property type="match status" value="1"/>
</dbReference>
<dbReference type="RefSeq" id="WP_097110259.1">
    <property type="nucleotide sequence ID" value="NZ_OBEB01000001.1"/>
</dbReference>
<proteinExistence type="inferred from homology"/>
<evidence type="ECO:0000256" key="3">
    <source>
        <dbReference type="ARBA" id="ARBA00022448"/>
    </source>
</evidence>
<evidence type="ECO:0000259" key="7">
    <source>
        <dbReference type="Pfam" id="PF25967"/>
    </source>
</evidence>
<dbReference type="Pfam" id="PF25954">
    <property type="entry name" value="Beta-barrel_RND_2"/>
    <property type="match status" value="1"/>
</dbReference>
<evidence type="ECO:0000313" key="8">
    <source>
        <dbReference type="EMBL" id="SNY46278.1"/>
    </source>
</evidence>
<evidence type="ECO:0000259" key="6">
    <source>
        <dbReference type="Pfam" id="PF25954"/>
    </source>
</evidence>
<gene>
    <name evidence="8" type="ORF">SAMN06297280_1068</name>
</gene>
<feature type="domain" description="CusB-like beta-barrel" evidence="6">
    <location>
        <begin position="200"/>
        <end position="275"/>
    </location>
</feature>
<dbReference type="Gene3D" id="1.10.287.470">
    <property type="entry name" value="Helix hairpin bin"/>
    <property type="match status" value="1"/>
</dbReference>
<dbReference type="InterPro" id="IPR058627">
    <property type="entry name" value="MdtA-like_C"/>
</dbReference>
<accession>A0A285IE59</accession>